<dbReference type="InterPro" id="IPR032603">
    <property type="entry name" value="DUF4898"/>
</dbReference>
<dbReference type="EMBL" id="CP050869">
    <property type="protein sequence ID" value="QPG49361.1"/>
    <property type="molecule type" value="Genomic_DNA"/>
</dbReference>
<dbReference type="GeneID" id="27428374"/>
<dbReference type="Proteomes" id="UP000076770">
    <property type="component" value="Chromosome i"/>
</dbReference>
<protein>
    <submittedName>
        <fullName evidence="1">DUF4898 domain-containing protein</fullName>
    </submittedName>
</protein>
<dbReference type="PATRIC" id="fig|2287.9.peg.2294"/>
<organism evidence="2 3">
    <name type="scientific">Saccharolobus solfataricus</name>
    <name type="common">Sulfolobus solfataricus</name>
    <dbReference type="NCBI Taxonomy" id="2287"/>
    <lineage>
        <taxon>Archaea</taxon>
        <taxon>Thermoproteota</taxon>
        <taxon>Thermoprotei</taxon>
        <taxon>Sulfolobales</taxon>
        <taxon>Sulfolobaceae</taxon>
        <taxon>Saccharolobus</taxon>
    </lineage>
</organism>
<proteinExistence type="predicted"/>
<evidence type="ECO:0000313" key="4">
    <source>
        <dbReference type="Proteomes" id="UP000594632"/>
    </source>
</evidence>
<dbReference type="Pfam" id="PF16239">
    <property type="entry name" value="DUF4898"/>
    <property type="match status" value="1"/>
</dbReference>
<evidence type="ECO:0000313" key="3">
    <source>
        <dbReference type="Proteomes" id="UP000076770"/>
    </source>
</evidence>
<dbReference type="OrthoDB" id="39446at2157"/>
<evidence type="ECO:0000313" key="2">
    <source>
        <dbReference type="EMBL" id="SAI85740.1"/>
    </source>
</evidence>
<dbReference type="Proteomes" id="UP000594632">
    <property type="component" value="Chromosome"/>
</dbReference>
<sequence>MVVIPIEELSEHVEDSLIKMISKSGSVKFVRFVSPSLIVDAQKFFKTFVPTAKYYVVIVPDNVKNEKVKDELISMSRNSFNFTILYSYKLMDKILIIGYD</sequence>
<evidence type="ECO:0000313" key="1">
    <source>
        <dbReference type="EMBL" id="QPG49361.1"/>
    </source>
</evidence>
<dbReference type="EMBL" id="LT549890">
    <property type="protein sequence ID" value="SAI85740.1"/>
    <property type="molecule type" value="Genomic_DNA"/>
</dbReference>
<reference evidence="3" key="2">
    <citation type="submission" date="2016-04" db="EMBL/GenBank/DDBJ databases">
        <authorList>
            <person name="Shah S.A."/>
            <person name="Garrett R.A."/>
        </authorList>
    </citation>
    <scope>NUCLEOTIDE SEQUENCE [LARGE SCALE GENOMIC DNA]</scope>
    <source>
        <strain evidence="3">ATCC 35091 / DSM 1616 / JCM 8930 / NBRC 15331 / P1</strain>
    </source>
</reference>
<reference evidence="2" key="1">
    <citation type="submission" date="2016-04" db="EMBL/GenBank/DDBJ databases">
        <authorList>
            <person name="Evans L.H."/>
            <person name="Alamgir A."/>
            <person name="Owens N."/>
            <person name="Weber N.D."/>
            <person name="Virtaneva K."/>
            <person name="Barbian K."/>
            <person name="Babar A."/>
            <person name="Rosenke K."/>
        </authorList>
    </citation>
    <scope>NUCLEOTIDE SEQUENCE</scope>
    <source>
        <strain evidence="2">P1</strain>
    </source>
</reference>
<reference evidence="1 4" key="3">
    <citation type="journal article" date="2020" name="Nat. Commun.">
        <title>The structures of two archaeal type IV pili illuminate evolutionary relationships.</title>
        <authorList>
            <person name="Wang F."/>
            <person name="Baquero D.P."/>
            <person name="Su Z."/>
            <person name="Beltran L.C."/>
            <person name="Prangishvili D."/>
            <person name="Krupovic M."/>
            <person name="Egelman E.H."/>
        </authorList>
    </citation>
    <scope>NUCLEOTIDE SEQUENCE [LARGE SCALE GENOMIC DNA]</scope>
    <source>
        <strain evidence="1 4">POZ149</strain>
    </source>
</reference>
<dbReference type="GeneID" id="1453559"/>
<dbReference type="AlphaFoldDB" id="A0A157T3C7"/>
<name>A0A157T3C7_SACSO</name>
<accession>A0A157T3C7</accession>
<gene>
    <name evidence="1" type="ORF">HFC64_05600</name>
    <name evidence="2" type="ORF">SSOP1_2186</name>
</gene>
<dbReference type="RefSeq" id="WP_010923752.1">
    <property type="nucleotide sequence ID" value="NZ_LT549890.1"/>
</dbReference>